<evidence type="ECO:0000313" key="3">
    <source>
        <dbReference type="Proteomes" id="UP000766570"/>
    </source>
</evidence>
<evidence type="ECO:0000313" key="2">
    <source>
        <dbReference type="EMBL" id="MBP2373943.1"/>
    </source>
</evidence>
<feature type="compositionally biased region" description="Low complexity" evidence="1">
    <location>
        <begin position="117"/>
        <end position="130"/>
    </location>
</feature>
<feature type="compositionally biased region" description="Low complexity" evidence="1">
    <location>
        <begin position="341"/>
        <end position="364"/>
    </location>
</feature>
<evidence type="ECO:0000256" key="1">
    <source>
        <dbReference type="SAM" id="MobiDB-lite"/>
    </source>
</evidence>
<dbReference type="InterPro" id="IPR050625">
    <property type="entry name" value="ParA/MinD_ATPase"/>
</dbReference>
<comment type="caution">
    <text evidence="2">The sequence shown here is derived from an EMBL/GenBank/DDBJ whole genome shotgun (WGS) entry which is preliminary data.</text>
</comment>
<sequence>MPKADFNQEFPTRASLRRARQAEVAAQEQAKDQAKKAAAKPRVLDEFDAVPEAGLEGAPAATAKPGPAGPVNTAGAATAKPGPAGPVNTAGAANAKTAPTAASSATAPAKPQPKPAPSASVRPAPAAAEPAPEKGGNDTKNVNKPAAAAQAPTIAKPAAKPAAPAPAAAKAPDAKAVPPKAEVQTAAVAKPAAPAVNAAKPAAPAATASPKPAAAAAPAKPAAPAAKPEAAKPAATPAAKQAPEAPKPAQAAATPAAKPAPAAAKPAPTVAKPAPAAATPAAKPAPAAATPAAKPAPAAATPGAKPAATPAKPTAATDNKPAAAPAKPAAPKPVAPKPVEPKATGNPAAPAAAAAKAAETAAPTEDLTTPEGRRQAFREMNPAAGTRDTFLRPEDETTFRAERGFRGFLTRLGFNMEPSAEEVEERKWRRVVGTRITEHKTISVVNGKGGANKTPTAVLLSAVFGRNTGDPVLVWDNNGTRGTLGWRTVQGPHTAHSMDLLAAAPRLKDVKVGDPVIHDYTHYQPEDCYSVLRTDPTLLASEQFVNAADFDALHSIASRFFSLTIMDSGNDESAERWMRMIDHTDQLVIASTTVEEHAEAGALLLEALAKRGGHYKDLAQNAVVIVSQHQPHGNSEQLDRIAHGFGRLARSVVTVPYDAALVKGQIRFEGLRPATRRAWLHATAAVAGALHG</sequence>
<organism evidence="2 3">
    <name type="scientific">Paeniglutamicibacter psychrophenolicus</name>
    <dbReference type="NCBI Taxonomy" id="257454"/>
    <lineage>
        <taxon>Bacteria</taxon>
        <taxon>Bacillati</taxon>
        <taxon>Actinomycetota</taxon>
        <taxon>Actinomycetes</taxon>
        <taxon>Micrococcales</taxon>
        <taxon>Micrococcaceae</taxon>
        <taxon>Paeniglutamicibacter</taxon>
    </lineage>
</organism>
<dbReference type="InterPro" id="IPR027417">
    <property type="entry name" value="P-loop_NTPase"/>
</dbReference>
<accession>A0ABS4WDF4</accession>
<name>A0ABS4WDF4_9MICC</name>
<dbReference type="EMBL" id="JAGIOE010000001">
    <property type="protein sequence ID" value="MBP2373943.1"/>
    <property type="molecule type" value="Genomic_DNA"/>
</dbReference>
<dbReference type="SUPFAM" id="SSF52540">
    <property type="entry name" value="P-loop containing nucleoside triphosphate hydrolases"/>
    <property type="match status" value="1"/>
</dbReference>
<dbReference type="PANTHER" id="PTHR43384:SF14">
    <property type="entry name" value="ESX-1 SECRETION-ASSOCIATED PROTEIN ESPI"/>
    <property type="match status" value="1"/>
</dbReference>
<feature type="compositionally biased region" description="Low complexity" evidence="1">
    <location>
        <begin position="144"/>
        <end position="327"/>
    </location>
</feature>
<reference evidence="2 3" key="1">
    <citation type="submission" date="2021-03" db="EMBL/GenBank/DDBJ databases">
        <title>Sequencing the genomes of 1000 actinobacteria strains.</title>
        <authorList>
            <person name="Klenk H.-P."/>
        </authorList>
    </citation>
    <scope>NUCLEOTIDE SEQUENCE [LARGE SCALE GENOMIC DNA]</scope>
    <source>
        <strain evidence="2 3">DSM 15454</strain>
    </source>
</reference>
<feature type="compositionally biased region" description="Pro residues" evidence="1">
    <location>
        <begin position="328"/>
        <end position="338"/>
    </location>
</feature>
<proteinExistence type="predicted"/>
<keyword evidence="3" id="KW-1185">Reference proteome</keyword>
<protein>
    <submittedName>
        <fullName evidence="2">MinD-like ATPase involved in chromosome partitioning or flagellar assembly</fullName>
    </submittedName>
</protein>
<dbReference type="PANTHER" id="PTHR43384">
    <property type="entry name" value="SEPTUM SITE-DETERMINING PROTEIN MIND HOMOLOG, CHLOROPLASTIC-RELATED"/>
    <property type="match status" value="1"/>
</dbReference>
<gene>
    <name evidence="2" type="ORF">JOF46_001855</name>
</gene>
<feature type="region of interest" description="Disordered" evidence="1">
    <location>
        <begin position="1"/>
        <end position="388"/>
    </location>
</feature>
<dbReference type="Proteomes" id="UP000766570">
    <property type="component" value="Unassembled WGS sequence"/>
</dbReference>
<dbReference type="Gene3D" id="3.40.50.300">
    <property type="entry name" value="P-loop containing nucleotide triphosphate hydrolases"/>
    <property type="match status" value="1"/>
</dbReference>
<feature type="compositionally biased region" description="Low complexity" evidence="1">
    <location>
        <begin position="57"/>
        <end position="109"/>
    </location>
</feature>